<comment type="caution">
    <text evidence="1">The sequence shown here is derived from an EMBL/GenBank/DDBJ whole genome shotgun (WGS) entry which is preliminary data.</text>
</comment>
<dbReference type="RefSeq" id="WP_377723192.1">
    <property type="nucleotide sequence ID" value="NZ_JBHSEW010000001.1"/>
</dbReference>
<organism evidence="1 2">
    <name type="scientific">Comamonas nitrativorans</name>
    <dbReference type="NCBI Taxonomy" id="108437"/>
    <lineage>
        <taxon>Bacteria</taxon>
        <taxon>Pseudomonadati</taxon>
        <taxon>Pseudomonadota</taxon>
        <taxon>Betaproteobacteria</taxon>
        <taxon>Burkholderiales</taxon>
        <taxon>Comamonadaceae</taxon>
        <taxon>Comamonas</taxon>
    </lineage>
</organism>
<accession>A0ABV9GU34</accession>
<dbReference type="Proteomes" id="UP001595967">
    <property type="component" value="Unassembled WGS sequence"/>
</dbReference>
<proteinExistence type="predicted"/>
<sequence length="81" mass="8989">MPSMTQRRCENCGGTFEARTADVKRGWARFCSKSCKAIKQEKRTGQHAAHKACCTQDDGYDRDMDAAGHPFASGYFGHGQE</sequence>
<protein>
    <recommendedName>
        <fullName evidence="3">MYM-type domain-containing protein</fullName>
    </recommendedName>
</protein>
<reference evidence="2" key="1">
    <citation type="journal article" date="2019" name="Int. J. Syst. Evol. Microbiol.">
        <title>The Global Catalogue of Microorganisms (GCM) 10K type strain sequencing project: providing services to taxonomists for standard genome sequencing and annotation.</title>
        <authorList>
            <consortium name="The Broad Institute Genomics Platform"/>
            <consortium name="The Broad Institute Genome Sequencing Center for Infectious Disease"/>
            <person name="Wu L."/>
            <person name="Ma J."/>
        </authorList>
    </citation>
    <scope>NUCLEOTIDE SEQUENCE [LARGE SCALE GENOMIC DNA]</scope>
    <source>
        <strain evidence="2">JCM 11650</strain>
    </source>
</reference>
<evidence type="ECO:0000313" key="1">
    <source>
        <dbReference type="EMBL" id="MFC4620817.1"/>
    </source>
</evidence>
<evidence type="ECO:0008006" key="3">
    <source>
        <dbReference type="Google" id="ProtNLM"/>
    </source>
</evidence>
<dbReference type="EMBL" id="JBHSEW010000001">
    <property type="protein sequence ID" value="MFC4620817.1"/>
    <property type="molecule type" value="Genomic_DNA"/>
</dbReference>
<keyword evidence="2" id="KW-1185">Reference proteome</keyword>
<gene>
    <name evidence="1" type="ORF">ACFO3A_01110</name>
</gene>
<name>A0ABV9GU34_9BURK</name>
<evidence type="ECO:0000313" key="2">
    <source>
        <dbReference type="Proteomes" id="UP001595967"/>
    </source>
</evidence>